<evidence type="ECO:0000313" key="1">
    <source>
        <dbReference type="EMBL" id="KAF3191070.1"/>
    </source>
</evidence>
<dbReference type="EMBL" id="WIWT01000123">
    <property type="protein sequence ID" value="KAF3199083.1"/>
    <property type="molecule type" value="Genomic_DNA"/>
</dbReference>
<protein>
    <submittedName>
        <fullName evidence="1">Uncharacterized protein</fullName>
    </submittedName>
</protein>
<dbReference type="AlphaFoldDB" id="A0A7C8UAH8"/>
<dbReference type="EMBL" id="JAABOE010000004">
    <property type="protein sequence ID" value="KAF3191070.1"/>
    <property type="molecule type" value="Genomic_DNA"/>
</dbReference>
<gene>
    <name evidence="2" type="ORF">TWF679_001645</name>
    <name evidence="1" type="ORF">TWF788_007254</name>
</gene>
<dbReference type="Proteomes" id="UP000614610">
    <property type="component" value="Unassembled WGS sequence"/>
</dbReference>
<reference evidence="1 3" key="1">
    <citation type="submission" date="2019-06" db="EMBL/GenBank/DDBJ databases">
        <authorList>
            <person name="Palmer J.M."/>
        </authorList>
    </citation>
    <scope>NUCLEOTIDE SEQUENCE [LARGE SCALE GENOMIC DNA]</scope>
    <source>
        <strain evidence="2">TWF679</strain>
        <strain evidence="1 3">TWF788</strain>
    </source>
</reference>
<organism evidence="1 3">
    <name type="scientific">Orbilia oligospora</name>
    <name type="common">Nematode-trapping fungus</name>
    <name type="synonym">Arthrobotrys oligospora</name>
    <dbReference type="NCBI Taxonomy" id="2813651"/>
    <lineage>
        <taxon>Eukaryota</taxon>
        <taxon>Fungi</taxon>
        <taxon>Dikarya</taxon>
        <taxon>Ascomycota</taxon>
        <taxon>Pezizomycotina</taxon>
        <taxon>Orbiliomycetes</taxon>
        <taxon>Orbiliales</taxon>
        <taxon>Orbiliaceae</taxon>
        <taxon>Orbilia</taxon>
    </lineage>
</organism>
<sequence length="115" mass="12861">MQPSARWPSELVSRQLSRIADFRSRRNSCIPIAGDWKSDLTSLSNIPIMFCKGITGKRACSVSGGETASYLMTTRPEETLTRGRDVVVISPRENTPPAEKLLHETLPQFPYPQNI</sequence>
<proteinExistence type="predicted"/>
<dbReference type="Proteomes" id="UP000479691">
    <property type="component" value="Unassembled WGS sequence"/>
</dbReference>
<evidence type="ECO:0000313" key="3">
    <source>
        <dbReference type="Proteomes" id="UP000479691"/>
    </source>
</evidence>
<name>A0A7C8UAH8_ORBOL</name>
<evidence type="ECO:0000313" key="2">
    <source>
        <dbReference type="EMBL" id="KAF3199083.1"/>
    </source>
</evidence>
<comment type="caution">
    <text evidence="1">The sequence shown here is derived from an EMBL/GenBank/DDBJ whole genome shotgun (WGS) entry which is preliminary data.</text>
</comment>
<accession>A0A7C8UAH8</accession>